<evidence type="ECO:0000313" key="5">
    <source>
        <dbReference type="EMBL" id="ALO46064.1"/>
    </source>
</evidence>
<feature type="chain" id="PRO_5006601459" evidence="3">
    <location>
        <begin position="23"/>
        <end position="324"/>
    </location>
</feature>
<dbReference type="GO" id="GO:0004222">
    <property type="term" value="F:metalloendopeptidase activity"/>
    <property type="evidence" value="ECO:0007669"/>
    <property type="project" value="TreeGrafter"/>
</dbReference>
<dbReference type="Gene3D" id="3.10.350.10">
    <property type="entry name" value="LysM domain"/>
    <property type="match status" value="1"/>
</dbReference>
<dbReference type="InterPro" id="IPR011055">
    <property type="entry name" value="Dup_hybrid_motif"/>
</dbReference>
<feature type="compositionally biased region" description="Polar residues" evidence="2">
    <location>
        <begin position="55"/>
        <end position="70"/>
    </location>
</feature>
<dbReference type="Pfam" id="PF01551">
    <property type="entry name" value="Peptidase_M23"/>
    <property type="match status" value="1"/>
</dbReference>
<evidence type="ECO:0000259" key="4">
    <source>
        <dbReference type="PROSITE" id="PS51782"/>
    </source>
</evidence>
<gene>
    <name evidence="5" type="ORF">PS2015_1407</name>
</gene>
<dbReference type="Gene3D" id="2.70.70.10">
    <property type="entry name" value="Glucose Permease (Domain IIA)"/>
    <property type="match status" value="1"/>
</dbReference>
<reference evidence="5 6" key="1">
    <citation type="submission" date="2015-11" db="EMBL/GenBank/DDBJ databases">
        <authorList>
            <person name="Zhang Y."/>
            <person name="Guo Z."/>
        </authorList>
    </citation>
    <scope>NUCLEOTIDE SEQUENCE [LARGE SCALE GENOMIC DNA]</scope>
    <source>
        <strain evidence="5 6">KCTC 32221</strain>
    </source>
</reference>
<dbReference type="GO" id="GO:0032153">
    <property type="term" value="C:cell division site"/>
    <property type="evidence" value="ECO:0007669"/>
    <property type="project" value="TreeGrafter"/>
</dbReference>
<feature type="signal peptide" evidence="3">
    <location>
        <begin position="1"/>
        <end position="22"/>
    </location>
</feature>
<sequence precursor="true">MKKMPLLFMSFLLVLGCASSYEAPIDDRSDQLVRERAVIIESGQSIESTARRTPASVTSSSGAGQDTVGSSETVVRAVTVGGGIRRVTERVVSETGSSAQDSTLAAQTHVVVRGDTLYSIAWNYDLDVRTLALINQLNPPYTIFPGQRLRVSADDVASSTLSQMPSIPASPAGEENISRAGNRPQSAIDARRTGSVNTRQVDGVTWQWPADGRLLATFTANGASRGLDIAGMRGDPVYAAADGDVVYAGQGIQGAGNLIILRHSARFLSAYMHNSLMLVQEGDRIRAGDKIAEFGTGPTGRDMLHFEVRVDGKPADPVQFLPAR</sequence>
<dbReference type="EMBL" id="CP013189">
    <property type="protein sequence ID" value="ALO46064.1"/>
    <property type="molecule type" value="Genomic_DNA"/>
</dbReference>
<keyword evidence="6" id="KW-1185">Reference proteome</keyword>
<dbReference type="PANTHER" id="PTHR21666">
    <property type="entry name" value="PEPTIDASE-RELATED"/>
    <property type="match status" value="1"/>
</dbReference>
<dbReference type="SMART" id="SM00257">
    <property type="entry name" value="LysM"/>
    <property type="match status" value="1"/>
</dbReference>
<keyword evidence="3" id="KW-0732">Signal</keyword>
<dbReference type="RefSeq" id="WP_058021544.1">
    <property type="nucleotide sequence ID" value="NZ_CP013189.1"/>
</dbReference>
<dbReference type="InterPro" id="IPR036779">
    <property type="entry name" value="LysM_dom_sf"/>
</dbReference>
<dbReference type="CDD" id="cd00118">
    <property type="entry name" value="LysM"/>
    <property type="match status" value="1"/>
</dbReference>
<accession>A0A0S2KCM5</accession>
<evidence type="ECO:0000256" key="3">
    <source>
        <dbReference type="SAM" id="SignalP"/>
    </source>
</evidence>
<dbReference type="GO" id="GO:0009279">
    <property type="term" value="C:cell outer membrane"/>
    <property type="evidence" value="ECO:0007669"/>
    <property type="project" value="TreeGrafter"/>
</dbReference>
<dbReference type="InterPro" id="IPR018392">
    <property type="entry name" value="LysM"/>
</dbReference>
<dbReference type="STRING" id="1249552.PS2015_1407"/>
<comment type="similarity">
    <text evidence="1">Belongs to the E.coli NlpD/Haemophilus LppB family.</text>
</comment>
<dbReference type="AlphaFoldDB" id="A0A0S2KCM5"/>
<dbReference type="SUPFAM" id="SSF51261">
    <property type="entry name" value="Duplicated hybrid motif"/>
    <property type="match status" value="1"/>
</dbReference>
<name>A0A0S2KCM5_9GAMM</name>
<evidence type="ECO:0000256" key="2">
    <source>
        <dbReference type="SAM" id="MobiDB-lite"/>
    </source>
</evidence>
<dbReference type="CDD" id="cd12797">
    <property type="entry name" value="M23_peptidase"/>
    <property type="match status" value="1"/>
</dbReference>
<protein>
    <submittedName>
        <fullName evidence="5">Peptidase M23</fullName>
    </submittedName>
</protein>
<evidence type="ECO:0000256" key="1">
    <source>
        <dbReference type="ARBA" id="ARBA00038420"/>
    </source>
</evidence>
<dbReference type="Pfam" id="PF01476">
    <property type="entry name" value="LysM"/>
    <property type="match status" value="1"/>
</dbReference>
<dbReference type="PROSITE" id="PS51782">
    <property type="entry name" value="LYSM"/>
    <property type="match status" value="1"/>
</dbReference>
<dbReference type="InterPro" id="IPR050570">
    <property type="entry name" value="Cell_wall_metabolism_enzyme"/>
</dbReference>
<proteinExistence type="inferred from homology"/>
<feature type="region of interest" description="Disordered" evidence="2">
    <location>
        <begin position="155"/>
        <end position="196"/>
    </location>
</feature>
<dbReference type="KEGG" id="pspi:PS2015_1407"/>
<feature type="domain" description="LysM" evidence="4">
    <location>
        <begin position="107"/>
        <end position="151"/>
    </location>
</feature>
<evidence type="ECO:0000313" key="6">
    <source>
        <dbReference type="Proteomes" id="UP000065641"/>
    </source>
</evidence>
<organism evidence="5 6">
    <name type="scientific">Pseudohongiella spirulinae</name>
    <dbReference type="NCBI Taxonomy" id="1249552"/>
    <lineage>
        <taxon>Bacteria</taxon>
        <taxon>Pseudomonadati</taxon>
        <taxon>Pseudomonadota</taxon>
        <taxon>Gammaproteobacteria</taxon>
        <taxon>Pseudomonadales</taxon>
        <taxon>Pseudohongiellaceae</taxon>
        <taxon>Pseudohongiella</taxon>
    </lineage>
</organism>
<feature type="region of interest" description="Disordered" evidence="2">
    <location>
        <begin position="49"/>
        <end position="70"/>
    </location>
</feature>
<dbReference type="Proteomes" id="UP000065641">
    <property type="component" value="Chromosome"/>
</dbReference>
<dbReference type="InterPro" id="IPR016047">
    <property type="entry name" value="M23ase_b-sheet_dom"/>
</dbReference>
<dbReference type="PROSITE" id="PS51257">
    <property type="entry name" value="PROKAR_LIPOPROTEIN"/>
    <property type="match status" value="1"/>
</dbReference>
<dbReference type="PANTHER" id="PTHR21666:SF263">
    <property type="entry name" value="MUREIN HYDROLASE ACTIVATOR NLPD"/>
    <property type="match status" value="1"/>
</dbReference>